<name>A0A177A7C4_9PEZI</name>
<proteinExistence type="predicted"/>
<dbReference type="Proteomes" id="UP000077154">
    <property type="component" value="Unassembled WGS sequence"/>
</dbReference>
<accession>A0A177A7C4</accession>
<protein>
    <submittedName>
        <fullName evidence="1">Uncharacterized protein</fullName>
    </submittedName>
</protein>
<sequence>MPWMIVYLYTPLHSLFDFCFKWFSSECVAPSFLVLSDRGKTRRICLSVRCKSAQDTNDDRLSLGFAIPPPRTIYSTSNTRFRRVKNEKRYQLRPSLREYSRKQGEPSTQLPFR</sequence>
<organism evidence="1">
    <name type="scientific">Pseudogymnoascus destructans</name>
    <dbReference type="NCBI Taxonomy" id="655981"/>
    <lineage>
        <taxon>Eukaryota</taxon>
        <taxon>Fungi</taxon>
        <taxon>Dikarya</taxon>
        <taxon>Ascomycota</taxon>
        <taxon>Pezizomycotina</taxon>
        <taxon>Leotiomycetes</taxon>
        <taxon>Thelebolales</taxon>
        <taxon>Thelebolaceae</taxon>
        <taxon>Pseudogymnoascus</taxon>
    </lineage>
</organism>
<dbReference type="EMBL" id="KV441402">
    <property type="protein sequence ID" value="OAF56924.1"/>
    <property type="molecule type" value="Genomic_DNA"/>
</dbReference>
<evidence type="ECO:0000313" key="1">
    <source>
        <dbReference type="EMBL" id="OAF56924.1"/>
    </source>
</evidence>
<gene>
    <name evidence="1" type="ORF">VC83_06940</name>
</gene>
<dbReference type="AlphaFoldDB" id="A0A177A7C4"/>
<dbReference type="GeneID" id="36289990"/>
<reference evidence="1" key="1">
    <citation type="submission" date="2016-03" db="EMBL/GenBank/DDBJ databases">
        <title>Updated assembly of Pseudogymnoascus destructans, the fungus causing white-nose syndrome of bats.</title>
        <authorList>
            <person name="Palmer J.M."/>
            <person name="Drees K.P."/>
            <person name="Foster J.T."/>
            <person name="Lindner D.L."/>
        </authorList>
    </citation>
    <scope>NUCLEOTIDE SEQUENCE [LARGE SCALE GENOMIC DNA]</scope>
    <source>
        <strain evidence="1">20631-21</strain>
    </source>
</reference>
<dbReference type="RefSeq" id="XP_024322215.1">
    <property type="nucleotide sequence ID" value="XM_024470520.1"/>
</dbReference>